<gene>
    <name evidence="2" type="ORF">B0T21DRAFT_414552</name>
</gene>
<organism evidence="2 3">
    <name type="scientific">Apiosordaria backusii</name>
    <dbReference type="NCBI Taxonomy" id="314023"/>
    <lineage>
        <taxon>Eukaryota</taxon>
        <taxon>Fungi</taxon>
        <taxon>Dikarya</taxon>
        <taxon>Ascomycota</taxon>
        <taxon>Pezizomycotina</taxon>
        <taxon>Sordariomycetes</taxon>
        <taxon>Sordariomycetidae</taxon>
        <taxon>Sordariales</taxon>
        <taxon>Lasiosphaeriaceae</taxon>
        <taxon>Apiosordaria</taxon>
    </lineage>
</organism>
<name>A0AA40ASV0_9PEZI</name>
<keyword evidence="3" id="KW-1185">Reference proteome</keyword>
<sequence length="401" mass="45935">MASTQRTRKDWPMYPLDSDFFPWPQMRKYFLPATSGTLGLIDLEHYEAVALDRYCDLRVNHKQYTLQAILDDVVELKDAVRAEIMKYARACEELERVNWRTREPEKQSLEAESANITEGLDYTQEEAWELLVQCTFYGVMTSVIEADRDEDRDWVDLTQEAKEARVKVKVEREIGFLMVDRPNSEESDKQTSPQGRPSAQKERRSTLSEWMERIGLTEQLGGAEAIEKAFPWIHHDVNFVKLALMTAEIDTLLSRDPLATEDELFIVAQDTVHTLHFDGGIPIDVLLRDAKKLWAEVKSPWVYGKGIDRTGVPNIFVAKQILLYMMAAIADGYMHGQLLNMSNIANVLRANNVYGPDVIAKVEAAKKATEKRIEEERAKGRTPLGDKVDDILEDCRDCEMM</sequence>
<reference evidence="2" key="1">
    <citation type="submission" date="2023-06" db="EMBL/GenBank/DDBJ databases">
        <title>Genome-scale phylogeny and comparative genomics of the fungal order Sordariales.</title>
        <authorList>
            <consortium name="Lawrence Berkeley National Laboratory"/>
            <person name="Hensen N."/>
            <person name="Bonometti L."/>
            <person name="Westerberg I."/>
            <person name="Brannstrom I.O."/>
            <person name="Guillou S."/>
            <person name="Cros-Aarteil S."/>
            <person name="Calhoun S."/>
            <person name="Haridas S."/>
            <person name="Kuo A."/>
            <person name="Mondo S."/>
            <person name="Pangilinan J."/>
            <person name="Riley R."/>
            <person name="Labutti K."/>
            <person name="Andreopoulos B."/>
            <person name="Lipzen A."/>
            <person name="Chen C."/>
            <person name="Yanf M."/>
            <person name="Daum C."/>
            <person name="Ng V."/>
            <person name="Clum A."/>
            <person name="Steindorff A."/>
            <person name="Ohm R."/>
            <person name="Martin F."/>
            <person name="Silar P."/>
            <person name="Natvig D."/>
            <person name="Lalanne C."/>
            <person name="Gautier V."/>
            <person name="Ament-Velasquez S.L."/>
            <person name="Kruys A."/>
            <person name="Hutchinson M.I."/>
            <person name="Powell A.J."/>
            <person name="Barry K."/>
            <person name="Miller A.N."/>
            <person name="Grigoriev I.V."/>
            <person name="Debuchy R."/>
            <person name="Gladieux P."/>
            <person name="Thoren M.H."/>
            <person name="Johannesson H."/>
        </authorList>
    </citation>
    <scope>NUCLEOTIDE SEQUENCE</scope>
    <source>
        <strain evidence="2">CBS 540.89</strain>
    </source>
</reference>
<dbReference type="Proteomes" id="UP001172159">
    <property type="component" value="Unassembled WGS sequence"/>
</dbReference>
<dbReference type="EMBL" id="JAUKTV010000012">
    <property type="protein sequence ID" value="KAK0721363.1"/>
    <property type="molecule type" value="Genomic_DNA"/>
</dbReference>
<evidence type="ECO:0000256" key="1">
    <source>
        <dbReference type="SAM" id="MobiDB-lite"/>
    </source>
</evidence>
<evidence type="ECO:0000313" key="3">
    <source>
        <dbReference type="Proteomes" id="UP001172159"/>
    </source>
</evidence>
<feature type="region of interest" description="Disordered" evidence="1">
    <location>
        <begin position="179"/>
        <end position="204"/>
    </location>
</feature>
<protein>
    <submittedName>
        <fullName evidence="2">Uncharacterized protein</fullName>
    </submittedName>
</protein>
<evidence type="ECO:0000313" key="2">
    <source>
        <dbReference type="EMBL" id="KAK0721363.1"/>
    </source>
</evidence>
<comment type="caution">
    <text evidence="2">The sequence shown here is derived from an EMBL/GenBank/DDBJ whole genome shotgun (WGS) entry which is preliminary data.</text>
</comment>
<proteinExistence type="predicted"/>
<accession>A0AA40ASV0</accession>
<dbReference type="AlphaFoldDB" id="A0AA40ASV0"/>